<keyword evidence="5" id="KW-0067">ATP-binding</keyword>
<keyword evidence="4" id="KW-0547">Nucleotide-binding</keyword>
<accession>A0A4W5LBJ1</accession>
<dbReference type="GO" id="GO:0005829">
    <property type="term" value="C:cytosol"/>
    <property type="evidence" value="ECO:0007669"/>
    <property type="project" value="TreeGrafter"/>
</dbReference>
<evidence type="ECO:0000256" key="1">
    <source>
        <dbReference type="ARBA" id="ARBA00005594"/>
    </source>
</evidence>
<keyword evidence="7" id="KW-0030">Aminoacyl-tRNA synthetase</keyword>
<evidence type="ECO:0000259" key="8">
    <source>
        <dbReference type="Pfam" id="PF00133"/>
    </source>
</evidence>
<dbReference type="PROSITE" id="PS00178">
    <property type="entry name" value="AA_TRNA_LIGASE_I"/>
    <property type="match status" value="1"/>
</dbReference>
<dbReference type="STRING" id="62062.ENSHHUP00000023201"/>
<keyword evidence="6" id="KW-0648">Protein biosynthesis</keyword>
<dbReference type="Pfam" id="PF00133">
    <property type="entry name" value="tRNA-synt_1"/>
    <property type="match status" value="1"/>
</dbReference>
<reference evidence="10" key="1">
    <citation type="submission" date="2018-06" db="EMBL/GenBank/DDBJ databases">
        <title>Genome assembly of Danube salmon.</title>
        <authorList>
            <person name="Macqueen D.J."/>
            <person name="Gundappa M.K."/>
        </authorList>
    </citation>
    <scope>NUCLEOTIDE SEQUENCE [LARGE SCALE GENOMIC DNA]</scope>
</reference>
<dbReference type="Gene3D" id="3.40.50.620">
    <property type="entry name" value="HUPs"/>
    <property type="match status" value="2"/>
</dbReference>
<dbReference type="PANTHER" id="PTHR43740">
    <property type="entry name" value="LEUCYL-TRNA SYNTHETASE"/>
    <property type="match status" value="1"/>
</dbReference>
<dbReference type="AlphaFoldDB" id="A0A4W5LBJ1"/>
<evidence type="ECO:0000256" key="3">
    <source>
        <dbReference type="ARBA" id="ARBA00022598"/>
    </source>
</evidence>
<name>A0A4W5LBJ1_9TELE</name>
<dbReference type="GeneTree" id="ENSGT00390000015114"/>
<evidence type="ECO:0000313" key="10">
    <source>
        <dbReference type="Proteomes" id="UP000314982"/>
    </source>
</evidence>
<reference evidence="9" key="3">
    <citation type="submission" date="2025-09" db="UniProtKB">
        <authorList>
            <consortium name="Ensembl"/>
        </authorList>
    </citation>
    <scope>IDENTIFICATION</scope>
</reference>
<evidence type="ECO:0000313" key="9">
    <source>
        <dbReference type="Ensembl" id="ENSHHUP00000023201.1"/>
    </source>
</evidence>
<evidence type="ECO:0000256" key="2">
    <source>
        <dbReference type="ARBA" id="ARBA00013164"/>
    </source>
</evidence>
<dbReference type="SUPFAM" id="SSF52374">
    <property type="entry name" value="Nucleotidylyl transferase"/>
    <property type="match status" value="1"/>
</dbReference>
<dbReference type="Ensembl" id="ENSHHUT00000024077.1">
    <property type="protein sequence ID" value="ENSHHUP00000023201.1"/>
    <property type="gene ID" value="ENSHHUG00000014548.1"/>
</dbReference>
<evidence type="ECO:0000256" key="5">
    <source>
        <dbReference type="ARBA" id="ARBA00022840"/>
    </source>
</evidence>
<evidence type="ECO:0000256" key="4">
    <source>
        <dbReference type="ARBA" id="ARBA00022741"/>
    </source>
</evidence>
<keyword evidence="10" id="KW-1185">Reference proteome</keyword>
<comment type="similarity">
    <text evidence="1">Belongs to the class-I aminoacyl-tRNA synthetase family.</text>
</comment>
<protein>
    <recommendedName>
        <fullName evidence="2">leucine--tRNA ligase</fullName>
        <ecNumber evidence="2">6.1.1.4</ecNumber>
    </recommendedName>
</protein>
<evidence type="ECO:0000256" key="7">
    <source>
        <dbReference type="ARBA" id="ARBA00023146"/>
    </source>
</evidence>
<dbReference type="GO" id="GO:0005524">
    <property type="term" value="F:ATP binding"/>
    <property type="evidence" value="ECO:0007669"/>
    <property type="project" value="UniProtKB-KW"/>
</dbReference>
<dbReference type="GO" id="GO:0004823">
    <property type="term" value="F:leucine-tRNA ligase activity"/>
    <property type="evidence" value="ECO:0007669"/>
    <property type="project" value="UniProtKB-EC"/>
</dbReference>
<dbReference type="InterPro" id="IPR001412">
    <property type="entry name" value="aa-tRNA-synth_I_CS"/>
</dbReference>
<keyword evidence="3" id="KW-0436">Ligase</keyword>
<dbReference type="Gene3D" id="1.10.730.10">
    <property type="entry name" value="Isoleucyl-tRNA Synthetase, Domain 1"/>
    <property type="match status" value="1"/>
</dbReference>
<dbReference type="PANTHER" id="PTHR43740:SF2">
    <property type="entry name" value="LEUCINE--TRNA LIGASE, MITOCHONDRIAL"/>
    <property type="match status" value="1"/>
</dbReference>
<evidence type="ECO:0000256" key="6">
    <source>
        <dbReference type="ARBA" id="ARBA00022917"/>
    </source>
</evidence>
<dbReference type="InterPro" id="IPR002300">
    <property type="entry name" value="aa-tRNA-synth_Ia"/>
</dbReference>
<dbReference type="InterPro" id="IPR014729">
    <property type="entry name" value="Rossmann-like_a/b/a_fold"/>
</dbReference>
<dbReference type="GO" id="GO:0006429">
    <property type="term" value="P:leucyl-tRNA aminoacylation"/>
    <property type="evidence" value="ECO:0007669"/>
    <property type="project" value="InterPro"/>
</dbReference>
<dbReference type="EC" id="6.1.1.4" evidence="2"/>
<organism evidence="9 10">
    <name type="scientific">Hucho hucho</name>
    <name type="common">huchen</name>
    <dbReference type="NCBI Taxonomy" id="62062"/>
    <lineage>
        <taxon>Eukaryota</taxon>
        <taxon>Metazoa</taxon>
        <taxon>Chordata</taxon>
        <taxon>Craniata</taxon>
        <taxon>Vertebrata</taxon>
        <taxon>Euteleostomi</taxon>
        <taxon>Actinopterygii</taxon>
        <taxon>Neopterygii</taxon>
        <taxon>Teleostei</taxon>
        <taxon>Protacanthopterygii</taxon>
        <taxon>Salmoniformes</taxon>
        <taxon>Salmonidae</taxon>
        <taxon>Salmoninae</taxon>
        <taxon>Hucho</taxon>
    </lineage>
</organism>
<dbReference type="Proteomes" id="UP000314982">
    <property type="component" value="Unassembled WGS sequence"/>
</dbReference>
<feature type="domain" description="Aminoacyl-tRNA synthetase class Ia" evidence="8">
    <location>
        <begin position="11"/>
        <end position="94"/>
    </location>
</feature>
<proteinExistence type="inferred from homology"/>
<reference evidence="9" key="2">
    <citation type="submission" date="2025-08" db="UniProtKB">
        <authorList>
            <consortium name="Ensembl"/>
        </authorList>
    </citation>
    <scope>IDENTIFICATION</scope>
</reference>
<dbReference type="InterPro" id="IPR002302">
    <property type="entry name" value="Leu-tRNA-ligase"/>
</dbReference>
<sequence>MKYNPNEIEAKWQKYWAEHKTFAAKNDSDKPKHYVLDMFPYPSGAGLHVGHPLGYIASDVYSRYKRHQGFNVLHPMGYDSFGMRISAYAERLLQGLNDIDWSESIKESQRNWIGKSVGAMVDFRLQNSESSI</sequence>